<dbReference type="GO" id="GO:0006281">
    <property type="term" value="P:DNA repair"/>
    <property type="evidence" value="ECO:0007669"/>
    <property type="project" value="UniProtKB-ARBA"/>
</dbReference>
<dbReference type="InterPro" id="IPR036279">
    <property type="entry name" value="5-3_exonuclease_C_sf"/>
</dbReference>
<dbReference type="Gene3D" id="3.40.50.1010">
    <property type="entry name" value="5'-nuclease"/>
    <property type="match status" value="2"/>
</dbReference>
<evidence type="ECO:0000256" key="1">
    <source>
        <dbReference type="ARBA" id="ARBA00022722"/>
    </source>
</evidence>
<reference evidence="4" key="1">
    <citation type="submission" date="2022-07" db="EMBL/GenBank/DDBJ databases">
        <title>The genome of Lyophyllum shimeji provides insight into the initial evolution of ectomycorrhizal fungal genome.</title>
        <authorList>
            <person name="Kobayashi Y."/>
            <person name="Shibata T."/>
            <person name="Hirakawa H."/>
            <person name="Shigenobu S."/>
            <person name="Nishiyama T."/>
            <person name="Yamada A."/>
            <person name="Hasebe M."/>
            <person name="Kawaguchi M."/>
        </authorList>
    </citation>
    <scope>NUCLEOTIDE SEQUENCE</scope>
    <source>
        <strain evidence="4">AT787</strain>
    </source>
</reference>
<dbReference type="CDD" id="cd09870">
    <property type="entry name" value="PIN_YEN1"/>
    <property type="match status" value="1"/>
</dbReference>
<dbReference type="GO" id="GO:0008821">
    <property type="term" value="F:crossover junction DNA endonuclease activity"/>
    <property type="evidence" value="ECO:0007669"/>
    <property type="project" value="InterPro"/>
</dbReference>
<gene>
    <name evidence="4" type="ORF">LshimejAT787_0900190</name>
</gene>
<dbReference type="InterPro" id="IPR006086">
    <property type="entry name" value="XPG-I_dom"/>
</dbReference>
<dbReference type="GO" id="GO:0017108">
    <property type="term" value="F:5'-flap endonuclease activity"/>
    <property type="evidence" value="ECO:0007669"/>
    <property type="project" value="TreeGrafter"/>
</dbReference>
<dbReference type="EMBL" id="BRPK01000009">
    <property type="protein sequence ID" value="GLB40804.1"/>
    <property type="molecule type" value="Genomic_DNA"/>
</dbReference>
<dbReference type="SUPFAM" id="SSF88723">
    <property type="entry name" value="PIN domain-like"/>
    <property type="match status" value="1"/>
</dbReference>
<dbReference type="InterPro" id="IPR006084">
    <property type="entry name" value="XPG/Rad2"/>
</dbReference>
<keyword evidence="1" id="KW-0540">Nuclease</keyword>
<keyword evidence="2" id="KW-0378">Hydrolase</keyword>
<dbReference type="OrthoDB" id="2148513at2759"/>
<evidence type="ECO:0000313" key="5">
    <source>
        <dbReference type="Proteomes" id="UP001063166"/>
    </source>
</evidence>
<dbReference type="PANTHER" id="PTHR11081:SF75">
    <property type="entry name" value="ENDONUCLEASE, PUTATIVE (AFU_ORTHOLOGUE AFUA_3G13260)-RELATED"/>
    <property type="match status" value="1"/>
</dbReference>
<dbReference type="SMART" id="SM00484">
    <property type="entry name" value="XPGI"/>
    <property type="match status" value="1"/>
</dbReference>
<keyword evidence="5" id="KW-1185">Reference proteome</keyword>
<proteinExistence type="predicted"/>
<evidence type="ECO:0000313" key="4">
    <source>
        <dbReference type="EMBL" id="GLB40804.1"/>
    </source>
</evidence>
<dbReference type="AlphaFoldDB" id="A0A9P3PSK2"/>
<sequence length="531" mass="57913">MGVPGLWKLLSQTVQTRTLTQLSVAEGFEANRRGKGTISLGIDGSLLLNRAQWAAYHQTKRGISMQAGENLPLQILFWQVCRLLSLPIAPVVAFDGAERPMIKRGRPVKTAPHALMSAFMQLLKNAGFIAYVAPGEAEAELSQLNARGEIDAVLTDDVDAFLFGATHVIRTSNMVNDGDYISIFTAEAIKSTQLSRPRMLLIAILSGGDYAPGLDGCGIGIAHQLSIGTSLGEDLYVAARDLPRRELPDFLQGWRKRLRHQLAKDPDQILGRRYPAAARKVSRDFPRPDVLWYYLHPATSCSADIPSPQIHAASHADKQPDLAALAVWCEKYFSWGTNGQILERFRNNLWSGICIRSLMKPIDVDAAIATYIVQGISNVGNARPTIVRIARAALGPGPSKLRPNTWGYIVQVEPHSLVVTTLARLTSEIRKAAESQPRKTVMVWVPAPILGRAFPKLVECFRGAQHGAELFVQPAATPILSLVHHSSTTAGREPLGRITSSRIGSSSAFDPIVLDGESDASDEHMLGPPTR</sequence>
<dbReference type="CDD" id="cd09906">
    <property type="entry name" value="H3TH_YEN1"/>
    <property type="match status" value="1"/>
</dbReference>
<dbReference type="PRINTS" id="PR00853">
    <property type="entry name" value="XPGRADSUPER"/>
</dbReference>
<dbReference type="PANTHER" id="PTHR11081">
    <property type="entry name" value="FLAP ENDONUCLEASE FAMILY MEMBER"/>
    <property type="match status" value="1"/>
</dbReference>
<name>A0A9P3PSK2_LYOSH</name>
<organism evidence="4 5">
    <name type="scientific">Lyophyllum shimeji</name>
    <name type="common">Hon-shimeji</name>
    <name type="synonym">Tricholoma shimeji</name>
    <dbReference type="NCBI Taxonomy" id="47721"/>
    <lineage>
        <taxon>Eukaryota</taxon>
        <taxon>Fungi</taxon>
        <taxon>Dikarya</taxon>
        <taxon>Basidiomycota</taxon>
        <taxon>Agaricomycotina</taxon>
        <taxon>Agaricomycetes</taxon>
        <taxon>Agaricomycetidae</taxon>
        <taxon>Agaricales</taxon>
        <taxon>Tricholomatineae</taxon>
        <taxon>Lyophyllaceae</taxon>
        <taxon>Lyophyllum</taxon>
    </lineage>
</organism>
<dbReference type="InterPro" id="IPR037316">
    <property type="entry name" value="Yen1_H3TH"/>
</dbReference>
<evidence type="ECO:0000259" key="3">
    <source>
        <dbReference type="SMART" id="SM00484"/>
    </source>
</evidence>
<dbReference type="SUPFAM" id="SSF47807">
    <property type="entry name" value="5' to 3' exonuclease, C-terminal subdomain"/>
    <property type="match status" value="1"/>
</dbReference>
<dbReference type="Pfam" id="PF00752">
    <property type="entry name" value="XPG_N"/>
    <property type="match status" value="1"/>
</dbReference>
<accession>A0A9P3PSK2</accession>
<dbReference type="InterPro" id="IPR006085">
    <property type="entry name" value="XPG_DNA_repair_N"/>
</dbReference>
<dbReference type="Proteomes" id="UP001063166">
    <property type="component" value="Unassembled WGS sequence"/>
</dbReference>
<dbReference type="InterPro" id="IPR029060">
    <property type="entry name" value="PIN-like_dom_sf"/>
</dbReference>
<feature type="domain" description="XPG-I" evidence="3">
    <location>
        <begin position="124"/>
        <end position="194"/>
    </location>
</feature>
<protein>
    <submittedName>
        <fullName evidence="4">PIN domain-like protein</fullName>
    </submittedName>
</protein>
<comment type="caution">
    <text evidence="4">The sequence shown here is derived from an EMBL/GenBank/DDBJ whole genome shotgun (WGS) entry which is preliminary data.</text>
</comment>
<evidence type="ECO:0000256" key="2">
    <source>
        <dbReference type="ARBA" id="ARBA00022801"/>
    </source>
</evidence>
<dbReference type="Pfam" id="PF00867">
    <property type="entry name" value="XPG_I"/>
    <property type="match status" value="1"/>
</dbReference>